<sequence>MVRTKVGLCATATALGHGFGRAEGLMATIDDFFFPGVLPSSGFEHRPPWEEKIFHISSYPFFFYCNPKKEKVVEKEETK</sequence>
<dbReference type="Proteomes" id="UP001187192">
    <property type="component" value="Unassembled WGS sequence"/>
</dbReference>
<protein>
    <submittedName>
        <fullName evidence="1">Uncharacterized protein</fullName>
    </submittedName>
</protein>
<keyword evidence="2" id="KW-1185">Reference proteome</keyword>
<proteinExistence type="predicted"/>
<dbReference type="AlphaFoldDB" id="A0AA87YWC6"/>
<accession>A0AA87YWC6</accession>
<reference evidence="1" key="1">
    <citation type="submission" date="2023-07" db="EMBL/GenBank/DDBJ databases">
        <title>draft genome sequence of fig (Ficus carica).</title>
        <authorList>
            <person name="Takahashi T."/>
            <person name="Nishimura K."/>
        </authorList>
    </citation>
    <scope>NUCLEOTIDE SEQUENCE</scope>
</reference>
<dbReference type="EMBL" id="BTGU01000001">
    <property type="protein sequence ID" value="GMN24502.1"/>
    <property type="molecule type" value="Genomic_DNA"/>
</dbReference>
<gene>
    <name evidence="1" type="ORF">TIFTF001_000588</name>
</gene>
<organism evidence="1 2">
    <name type="scientific">Ficus carica</name>
    <name type="common">Common fig</name>
    <dbReference type="NCBI Taxonomy" id="3494"/>
    <lineage>
        <taxon>Eukaryota</taxon>
        <taxon>Viridiplantae</taxon>
        <taxon>Streptophyta</taxon>
        <taxon>Embryophyta</taxon>
        <taxon>Tracheophyta</taxon>
        <taxon>Spermatophyta</taxon>
        <taxon>Magnoliopsida</taxon>
        <taxon>eudicotyledons</taxon>
        <taxon>Gunneridae</taxon>
        <taxon>Pentapetalae</taxon>
        <taxon>rosids</taxon>
        <taxon>fabids</taxon>
        <taxon>Rosales</taxon>
        <taxon>Moraceae</taxon>
        <taxon>Ficeae</taxon>
        <taxon>Ficus</taxon>
    </lineage>
</organism>
<name>A0AA87YWC6_FICCA</name>
<evidence type="ECO:0000313" key="1">
    <source>
        <dbReference type="EMBL" id="GMN24502.1"/>
    </source>
</evidence>
<comment type="caution">
    <text evidence="1">The sequence shown here is derived from an EMBL/GenBank/DDBJ whole genome shotgun (WGS) entry which is preliminary data.</text>
</comment>
<evidence type="ECO:0000313" key="2">
    <source>
        <dbReference type="Proteomes" id="UP001187192"/>
    </source>
</evidence>